<proteinExistence type="predicted"/>
<name>D4DDY9_TRIVH</name>
<accession>D4DDY9</accession>
<organism evidence="2 3">
    <name type="scientific">Trichophyton verrucosum (strain HKI 0517)</name>
    <dbReference type="NCBI Taxonomy" id="663202"/>
    <lineage>
        <taxon>Eukaryota</taxon>
        <taxon>Fungi</taxon>
        <taxon>Dikarya</taxon>
        <taxon>Ascomycota</taxon>
        <taxon>Pezizomycotina</taxon>
        <taxon>Eurotiomycetes</taxon>
        <taxon>Eurotiomycetidae</taxon>
        <taxon>Onygenales</taxon>
        <taxon>Arthrodermataceae</taxon>
        <taxon>Trichophyton</taxon>
    </lineage>
</organism>
<dbReference type="GeneID" id="9577253"/>
<feature type="region of interest" description="Disordered" evidence="1">
    <location>
        <begin position="79"/>
        <end position="114"/>
    </location>
</feature>
<sequence>MLSLRKHNPIHLPLSLSLSVAFSSLMQPCFSFPWSFGFSFLQNTLHKKQIRVAKRTKAKKKKEGQEEIEGGEGEAQQEIISWCLDGPRGRNGRTDQTRRRDEMRRDETRDGERE</sequence>
<dbReference type="Proteomes" id="UP000008383">
    <property type="component" value="Unassembled WGS sequence"/>
</dbReference>
<reference evidence="3" key="1">
    <citation type="journal article" date="2011" name="Genome Biol.">
        <title>Comparative and functional genomics provide insights into the pathogenicity of dermatophytic fungi.</title>
        <authorList>
            <person name="Burmester A."/>
            <person name="Shelest E."/>
            <person name="Gloeckner G."/>
            <person name="Heddergott C."/>
            <person name="Schindler S."/>
            <person name="Staib P."/>
            <person name="Heidel A."/>
            <person name="Felder M."/>
            <person name="Petzold A."/>
            <person name="Szafranski K."/>
            <person name="Feuermann M."/>
            <person name="Pedruzzi I."/>
            <person name="Priebe S."/>
            <person name="Groth M."/>
            <person name="Winkler R."/>
            <person name="Li W."/>
            <person name="Kniemeyer O."/>
            <person name="Schroeckh V."/>
            <person name="Hertweck C."/>
            <person name="Hube B."/>
            <person name="White T.C."/>
            <person name="Platzer M."/>
            <person name="Guthke R."/>
            <person name="Heitman J."/>
            <person name="Woestemeyer J."/>
            <person name="Zipfel P.F."/>
            <person name="Monod M."/>
            <person name="Brakhage A.A."/>
        </authorList>
    </citation>
    <scope>NUCLEOTIDE SEQUENCE [LARGE SCALE GENOMIC DNA]</scope>
    <source>
        <strain evidence="3">HKI 0517</strain>
    </source>
</reference>
<evidence type="ECO:0000256" key="1">
    <source>
        <dbReference type="SAM" id="MobiDB-lite"/>
    </source>
</evidence>
<dbReference type="KEGG" id="tve:TRV_05353"/>
<gene>
    <name evidence="2" type="ORF">TRV_05353</name>
</gene>
<evidence type="ECO:0000313" key="2">
    <source>
        <dbReference type="EMBL" id="EFE39936.1"/>
    </source>
</evidence>
<dbReference type="EMBL" id="ACYE01000279">
    <property type="protein sequence ID" value="EFE39936.1"/>
    <property type="molecule type" value="Genomic_DNA"/>
</dbReference>
<feature type="compositionally biased region" description="Basic and acidic residues" evidence="1">
    <location>
        <begin position="92"/>
        <end position="114"/>
    </location>
</feature>
<comment type="caution">
    <text evidence="2">The sequence shown here is derived from an EMBL/GenBank/DDBJ whole genome shotgun (WGS) entry which is preliminary data.</text>
</comment>
<dbReference type="AlphaFoldDB" id="D4DDY9"/>
<protein>
    <submittedName>
        <fullName evidence="2">Uncharacterized protein</fullName>
    </submittedName>
</protein>
<evidence type="ECO:0000313" key="3">
    <source>
        <dbReference type="Proteomes" id="UP000008383"/>
    </source>
</evidence>
<dbReference type="RefSeq" id="XP_003020554.1">
    <property type="nucleotide sequence ID" value="XM_003020508.1"/>
</dbReference>
<dbReference type="HOGENOM" id="CLU_2122854_0_0_1"/>
<keyword evidence="3" id="KW-1185">Reference proteome</keyword>